<feature type="chain" id="PRO_5029466998" description="Cucumisin" evidence="8">
    <location>
        <begin position="25"/>
        <end position="728"/>
    </location>
</feature>
<dbReference type="GO" id="GO:0006508">
    <property type="term" value="P:proteolysis"/>
    <property type="evidence" value="ECO:0007669"/>
    <property type="project" value="UniProtKB-KW"/>
</dbReference>
<dbReference type="FunFam" id="2.60.40.2310:FF:000001">
    <property type="entry name" value="Subtilisin-like protease SBT1.5"/>
    <property type="match status" value="1"/>
</dbReference>
<feature type="domain" description="Peptidase S8/S53" evidence="9">
    <location>
        <begin position="131"/>
        <end position="576"/>
    </location>
</feature>
<proteinExistence type="inferred from homology"/>
<name>A0A7J7N1S1_9MAGN</name>
<dbReference type="InterPro" id="IPR015500">
    <property type="entry name" value="Peptidase_S8_subtilisin-rel"/>
</dbReference>
<dbReference type="InterPro" id="IPR034197">
    <property type="entry name" value="Peptidases_S8_3"/>
</dbReference>
<gene>
    <name evidence="12" type="ORF">GIB67_007724</name>
</gene>
<dbReference type="Pfam" id="PF05922">
    <property type="entry name" value="Inhibitor_I9"/>
    <property type="match status" value="1"/>
</dbReference>
<evidence type="ECO:0000313" key="12">
    <source>
        <dbReference type="EMBL" id="KAF6161083.1"/>
    </source>
</evidence>
<dbReference type="InterPro" id="IPR037045">
    <property type="entry name" value="S8pro/Inhibitor_I9_sf"/>
</dbReference>
<evidence type="ECO:0000256" key="2">
    <source>
        <dbReference type="ARBA" id="ARBA00022670"/>
    </source>
</evidence>
<evidence type="ECO:0000259" key="9">
    <source>
        <dbReference type="Pfam" id="PF00082"/>
    </source>
</evidence>
<dbReference type="Gene3D" id="3.40.50.200">
    <property type="entry name" value="Peptidase S8/S53 domain"/>
    <property type="match status" value="1"/>
</dbReference>
<feature type="domain" description="Subtilisin-like protease fibronectin type-III" evidence="11">
    <location>
        <begin position="632"/>
        <end position="725"/>
    </location>
</feature>
<dbReference type="EMBL" id="JACGCM010001144">
    <property type="protein sequence ID" value="KAF6161083.1"/>
    <property type="molecule type" value="Genomic_DNA"/>
</dbReference>
<feature type="active site" description="Charge relay system" evidence="6 7">
    <location>
        <position position="199"/>
    </location>
</feature>
<sequence>MAPPAATVLILLIATTISITLCSALDENRDVHIVYMGALPKGEYFPEVHHNSILQESLESSSSAANNLVRSYRKSFNGFAAKLTNQEREKLAKMEGVVSVFPSRTLQLQTTRSWDFMGFKETVQRVPTVESNVIVGVIDSGIWPESDSFTDEGFGPLPHKWKGICNGGENFKCNKKLIGARLYNSYKQANATARDTIGHGSHTASTAAGNQVNGTSFLGLAEGKVRGAVPSARIAVYKACWEKGCEDSDILAAFDDAISDGVDIISLSLGGDSALDYSADAIAIGAFHAMQKNILTSNSAGNNGPFQSTLSSVAPWLLTVAASTTDRRIINKVVLGDGTTLVGNAVNSFDSKRENKLPLLYGRDTTSTCDEVAAKQCVTGCLDESLVQGKIVLCDSKLMGKEPLRVKATGVIMVDDDGVSDVSVVFPLAASMLDMQSAEKVSSYINSTRKPEACILKSEYLVGTDAPVIPSFSSRGPNDITGDILKANISAPGVDILAAWSPVAPPSDVQEDKRSVKYNIISGTSMACPHVTGAAAYIKTFHPDWSPSAIKSALMTTAIPMNSSRNPDAEFSYGAGHIDPVKAINPGLVYDIVEDDYIKMLCSINYTSAKITLISGNKGSSCPKGYRGAPKDLNLPSMMSNSAQTLFSRTVTNVGSAKSTYKAIVTSHSKMKITVTPNALSFKAINEKKSFTVNVSSKELNTKGLMSGSLVWSDGVHIVRSPIVVYRR</sequence>
<protein>
    <recommendedName>
        <fullName evidence="14">Cucumisin</fullName>
    </recommendedName>
</protein>
<keyword evidence="5 7" id="KW-0720">Serine protease</keyword>
<dbReference type="FunFam" id="3.30.70.80:FF:000002">
    <property type="entry name" value="Subtilisin-like protease SBT5.3"/>
    <property type="match status" value="1"/>
</dbReference>
<dbReference type="InterPro" id="IPR045051">
    <property type="entry name" value="SBT"/>
</dbReference>
<organism evidence="12 13">
    <name type="scientific">Kingdonia uniflora</name>
    <dbReference type="NCBI Taxonomy" id="39325"/>
    <lineage>
        <taxon>Eukaryota</taxon>
        <taxon>Viridiplantae</taxon>
        <taxon>Streptophyta</taxon>
        <taxon>Embryophyta</taxon>
        <taxon>Tracheophyta</taxon>
        <taxon>Spermatophyta</taxon>
        <taxon>Magnoliopsida</taxon>
        <taxon>Ranunculales</taxon>
        <taxon>Circaeasteraceae</taxon>
        <taxon>Kingdonia</taxon>
    </lineage>
</organism>
<evidence type="ECO:0000256" key="6">
    <source>
        <dbReference type="PIRSR" id="PIRSR615500-1"/>
    </source>
</evidence>
<dbReference type="Gene3D" id="3.30.70.80">
    <property type="entry name" value="Peptidase S8 propeptide/proteinase inhibitor I9"/>
    <property type="match status" value="1"/>
</dbReference>
<keyword evidence="3 8" id="KW-0732">Signal</keyword>
<dbReference type="Pfam" id="PF17766">
    <property type="entry name" value="fn3_6"/>
    <property type="match status" value="1"/>
</dbReference>
<dbReference type="Gene3D" id="2.60.40.2310">
    <property type="match status" value="1"/>
</dbReference>
<dbReference type="OrthoDB" id="4803627at2759"/>
<dbReference type="Proteomes" id="UP000541444">
    <property type="component" value="Unassembled WGS sequence"/>
</dbReference>
<evidence type="ECO:0000256" key="3">
    <source>
        <dbReference type="ARBA" id="ARBA00022729"/>
    </source>
</evidence>
<dbReference type="SUPFAM" id="SSF52743">
    <property type="entry name" value="Subtilisin-like"/>
    <property type="match status" value="1"/>
</dbReference>
<dbReference type="CDD" id="cd02120">
    <property type="entry name" value="PA_subtilisin_like"/>
    <property type="match status" value="1"/>
</dbReference>
<dbReference type="InterPro" id="IPR036852">
    <property type="entry name" value="Peptidase_S8/S53_dom_sf"/>
</dbReference>
<feature type="active site" description="Charge relay system" evidence="6 7">
    <location>
        <position position="525"/>
    </location>
</feature>
<dbReference type="InterPro" id="IPR041469">
    <property type="entry name" value="Subtilisin-like_FN3"/>
</dbReference>
<accession>A0A7J7N1S1</accession>
<dbReference type="PANTHER" id="PTHR10795">
    <property type="entry name" value="PROPROTEIN CONVERTASE SUBTILISIN/KEXIN"/>
    <property type="match status" value="1"/>
</dbReference>
<dbReference type="InterPro" id="IPR023828">
    <property type="entry name" value="Peptidase_S8_Ser-AS"/>
</dbReference>
<dbReference type="CDD" id="cd04852">
    <property type="entry name" value="Peptidases_S8_3"/>
    <property type="match status" value="1"/>
</dbReference>
<dbReference type="Pfam" id="PF00082">
    <property type="entry name" value="Peptidase_S8"/>
    <property type="match status" value="1"/>
</dbReference>
<dbReference type="PROSITE" id="PS51892">
    <property type="entry name" value="SUBTILASE"/>
    <property type="match status" value="1"/>
</dbReference>
<dbReference type="InterPro" id="IPR000209">
    <property type="entry name" value="Peptidase_S8/S53_dom"/>
</dbReference>
<evidence type="ECO:0000256" key="1">
    <source>
        <dbReference type="ARBA" id="ARBA00011073"/>
    </source>
</evidence>
<dbReference type="InterPro" id="IPR010259">
    <property type="entry name" value="S8pro/Inhibitor_I9"/>
</dbReference>
<evidence type="ECO:0000259" key="11">
    <source>
        <dbReference type="Pfam" id="PF17766"/>
    </source>
</evidence>
<comment type="similarity">
    <text evidence="1 7">Belongs to the peptidase S8 family.</text>
</comment>
<keyword evidence="4 7" id="KW-0378">Hydrolase</keyword>
<evidence type="ECO:0000259" key="10">
    <source>
        <dbReference type="Pfam" id="PF05922"/>
    </source>
</evidence>
<dbReference type="AlphaFoldDB" id="A0A7J7N1S1"/>
<evidence type="ECO:0000256" key="5">
    <source>
        <dbReference type="ARBA" id="ARBA00022825"/>
    </source>
</evidence>
<feature type="active site" description="Charge relay system" evidence="6 7">
    <location>
        <position position="139"/>
    </location>
</feature>
<feature type="signal peptide" evidence="8">
    <location>
        <begin position="1"/>
        <end position="24"/>
    </location>
</feature>
<keyword evidence="13" id="KW-1185">Reference proteome</keyword>
<feature type="domain" description="Inhibitor I9" evidence="10">
    <location>
        <begin position="31"/>
        <end position="109"/>
    </location>
</feature>
<evidence type="ECO:0008006" key="14">
    <source>
        <dbReference type="Google" id="ProtNLM"/>
    </source>
</evidence>
<evidence type="ECO:0000256" key="4">
    <source>
        <dbReference type="ARBA" id="ARBA00022801"/>
    </source>
</evidence>
<dbReference type="GO" id="GO:0004252">
    <property type="term" value="F:serine-type endopeptidase activity"/>
    <property type="evidence" value="ECO:0007669"/>
    <property type="project" value="UniProtKB-UniRule"/>
</dbReference>
<dbReference type="FunFam" id="3.40.50.200:FF:000006">
    <property type="entry name" value="Subtilisin-like protease SBT1.5"/>
    <property type="match status" value="1"/>
</dbReference>
<evidence type="ECO:0000256" key="7">
    <source>
        <dbReference type="PROSITE-ProRule" id="PRU01240"/>
    </source>
</evidence>
<dbReference type="PROSITE" id="PS00138">
    <property type="entry name" value="SUBTILASE_SER"/>
    <property type="match status" value="1"/>
</dbReference>
<reference evidence="12 13" key="1">
    <citation type="journal article" date="2020" name="IScience">
        <title>Genome Sequencing of the Endangered Kingdonia uniflora (Circaeasteraceae, Ranunculales) Reveals Potential Mechanisms of Evolutionary Specialization.</title>
        <authorList>
            <person name="Sun Y."/>
            <person name="Deng T."/>
            <person name="Zhang A."/>
            <person name="Moore M.J."/>
            <person name="Landis J.B."/>
            <person name="Lin N."/>
            <person name="Zhang H."/>
            <person name="Zhang X."/>
            <person name="Huang J."/>
            <person name="Zhang X."/>
            <person name="Sun H."/>
            <person name="Wang H."/>
        </authorList>
    </citation>
    <scope>NUCLEOTIDE SEQUENCE [LARGE SCALE GENOMIC DNA]</scope>
    <source>
        <strain evidence="12">TB1705</strain>
        <tissue evidence="12">Leaf</tissue>
    </source>
</reference>
<keyword evidence="2 7" id="KW-0645">Protease</keyword>
<comment type="caution">
    <text evidence="12">The sequence shown here is derived from an EMBL/GenBank/DDBJ whole genome shotgun (WGS) entry which is preliminary data.</text>
</comment>
<dbReference type="Gene3D" id="3.50.30.30">
    <property type="match status" value="1"/>
</dbReference>
<dbReference type="PRINTS" id="PR00723">
    <property type="entry name" value="SUBTILISIN"/>
</dbReference>
<evidence type="ECO:0000256" key="8">
    <source>
        <dbReference type="SAM" id="SignalP"/>
    </source>
</evidence>
<evidence type="ECO:0000313" key="13">
    <source>
        <dbReference type="Proteomes" id="UP000541444"/>
    </source>
</evidence>